<sequence length="109" mass="11769">MSIDSPKSGANLGVNLGDPVALDPADFDAAAAAAGEDGADLRERARDVQERIEEGFHEMEARYDDARDQLRTINDQAVEFIRENPALCVAGAIGVGYLLGKLAKKRWLV</sequence>
<dbReference type="KEGG" id="bsed:DN745_00885"/>
<dbReference type="AlphaFoldDB" id="A0A2Z4FGA9"/>
<evidence type="ECO:0000313" key="2">
    <source>
        <dbReference type="Proteomes" id="UP000249799"/>
    </source>
</evidence>
<evidence type="ECO:0000313" key="1">
    <source>
        <dbReference type="EMBL" id="AWV87959.1"/>
    </source>
</evidence>
<reference evidence="1 2" key="1">
    <citation type="submission" date="2018-06" db="EMBL/GenBank/DDBJ databases">
        <title>Lujinxingia sediminis gen. nov. sp. nov., a new facultative anaerobic member of the class Deltaproteobacteria, and proposal of Lujinxingaceae fam. nov.</title>
        <authorList>
            <person name="Guo L.-Y."/>
            <person name="Li C.-M."/>
            <person name="Wang S."/>
            <person name="Du Z.-J."/>
        </authorList>
    </citation>
    <scope>NUCLEOTIDE SEQUENCE [LARGE SCALE GENOMIC DNA]</scope>
    <source>
        <strain evidence="1 2">FA350</strain>
    </source>
</reference>
<dbReference type="Proteomes" id="UP000249799">
    <property type="component" value="Chromosome"/>
</dbReference>
<keyword evidence="2" id="KW-1185">Reference proteome</keyword>
<name>A0A2Z4FGA9_9DELT</name>
<dbReference type="EMBL" id="CP030032">
    <property type="protein sequence ID" value="AWV87959.1"/>
    <property type="molecule type" value="Genomic_DNA"/>
</dbReference>
<organism evidence="1 2">
    <name type="scientific">Bradymonas sediminis</name>
    <dbReference type="NCBI Taxonomy" id="1548548"/>
    <lineage>
        <taxon>Bacteria</taxon>
        <taxon>Deltaproteobacteria</taxon>
        <taxon>Bradymonadales</taxon>
        <taxon>Bradymonadaceae</taxon>
        <taxon>Bradymonas</taxon>
    </lineage>
</organism>
<dbReference type="OrthoDB" id="5519625at2"/>
<accession>A0A2Z4FGA9</accession>
<dbReference type="RefSeq" id="WP_111331273.1">
    <property type="nucleotide sequence ID" value="NZ_CP030032.1"/>
</dbReference>
<protein>
    <submittedName>
        <fullName evidence="1">Uncharacterized protein</fullName>
    </submittedName>
</protein>
<gene>
    <name evidence="1" type="ORF">DN745_00885</name>
</gene>
<proteinExistence type="predicted"/>